<dbReference type="EMBL" id="BAABJJ010000011">
    <property type="protein sequence ID" value="GAA4938233.1"/>
    <property type="molecule type" value="Genomic_DNA"/>
</dbReference>
<evidence type="ECO:0000313" key="1">
    <source>
        <dbReference type="EMBL" id="GAA4938233.1"/>
    </source>
</evidence>
<name>A0ABP9GCP9_9FLAO</name>
<evidence type="ECO:0000313" key="2">
    <source>
        <dbReference type="Proteomes" id="UP001501302"/>
    </source>
</evidence>
<comment type="caution">
    <text evidence="1">The sequence shown here is derived from an EMBL/GenBank/DDBJ whole genome shotgun (WGS) entry which is preliminary data.</text>
</comment>
<proteinExistence type="predicted"/>
<sequence length="614" mass="70723">MIVLTNGIALYGQKKDIKSNSIGLYTKAEIYSKRNKFAKTIHNLIFKSTNLDYSKKDERLQDYYKDFHNKPIRHIFIETLDPFGYSVYDTNKRPKNLLGKIGNSVHIKSYGFVIKNLLLFKEKQALDTLLIYESKRLMRSQSFIRSVKIDVKDIGTANDSVDVTVRVLDSWSIIPKGSGSSSGFKLALNERNFLGFGHKFNNRYSKNLNNGNSSHSFEYFVPTIKNTYISTTIASQKTPDGFFNKHLNIERRFISPLTRWAGGLYFNDQFKQSLLPDNSQEFTNQTLKFKTQDIWIGHAFKILKEKSLYGRTTNLIASLRQVHVKYNEKPQKVFDSINYFSNEHFYLGRIGIASRQFVQGSYIFRDGIIEDLPIGFSSSITSGFQRKNQKGRSYIGCHFAMAKHLKWGYFNFNLGYGTFLRHMKTEQSAFTLELNYFTNLINLGNHWKMRQFIKPQLLFGFNRRNSIADRLSLNGNTPTYGYDLNNFRSNRRTGINGFEAELYGARKTLLSLKTQFYSPWNIIGFRLNPFIDITSGIIGQANNTALNNKVYSAFSLGFVVRNDYLVFSSFQLSLSYYPKIPGDGNNIFKINTFQTEDSGIQSIGIGKPSTVWYQ</sequence>
<dbReference type="Proteomes" id="UP001501302">
    <property type="component" value="Unassembled WGS sequence"/>
</dbReference>
<protein>
    <recommendedName>
        <fullName evidence="3">Bacterial surface antigen (D15) domain-containing protein</fullName>
    </recommendedName>
</protein>
<gene>
    <name evidence="1" type="ORF">GCM10023314_08550</name>
</gene>
<evidence type="ECO:0008006" key="3">
    <source>
        <dbReference type="Google" id="ProtNLM"/>
    </source>
</evidence>
<keyword evidence="2" id="KW-1185">Reference proteome</keyword>
<organism evidence="1 2">
    <name type="scientific">Algibacter agarivorans</name>
    <dbReference type="NCBI Taxonomy" id="1109741"/>
    <lineage>
        <taxon>Bacteria</taxon>
        <taxon>Pseudomonadati</taxon>
        <taxon>Bacteroidota</taxon>
        <taxon>Flavobacteriia</taxon>
        <taxon>Flavobacteriales</taxon>
        <taxon>Flavobacteriaceae</taxon>
        <taxon>Algibacter</taxon>
    </lineage>
</organism>
<accession>A0ABP9GCP9</accession>
<reference evidence="2" key="1">
    <citation type="journal article" date="2019" name="Int. J. Syst. Evol. Microbiol.">
        <title>The Global Catalogue of Microorganisms (GCM) 10K type strain sequencing project: providing services to taxonomists for standard genome sequencing and annotation.</title>
        <authorList>
            <consortium name="The Broad Institute Genomics Platform"/>
            <consortium name="The Broad Institute Genome Sequencing Center for Infectious Disease"/>
            <person name="Wu L."/>
            <person name="Ma J."/>
        </authorList>
    </citation>
    <scope>NUCLEOTIDE SEQUENCE [LARGE SCALE GENOMIC DNA]</scope>
    <source>
        <strain evidence="2">JCM 18285</strain>
    </source>
</reference>
<dbReference type="RefSeq" id="WP_345190396.1">
    <property type="nucleotide sequence ID" value="NZ_BAABJJ010000011.1"/>
</dbReference>